<dbReference type="RefSeq" id="WP_267678450.1">
    <property type="nucleotide sequence ID" value="NZ_CP113088.1"/>
</dbReference>
<gene>
    <name evidence="1" type="ORF">N7U66_10555</name>
</gene>
<evidence type="ECO:0000313" key="1">
    <source>
        <dbReference type="EMBL" id="WAC03812.1"/>
    </source>
</evidence>
<sequence length="159" mass="18698">MKKILIFIICLYSSLTYCQNEDLYILINNEVALDTINAQNDSISLKIFRLNLNSNNLEYEFYINEKGKLGKRIFSKSRKLKLIELIYKNVKDNNPQILINEANITNWLTYEEILNARDFENLINTIKSFDNVYISNKDDKCNKFLIAKKVTLKNMKAKL</sequence>
<protein>
    <submittedName>
        <fullName evidence="1">Uncharacterized protein</fullName>
    </submittedName>
</protein>
<dbReference type="KEGG" id="lnu:N7U66_10555"/>
<proteinExistence type="predicted"/>
<evidence type="ECO:0000313" key="2">
    <source>
        <dbReference type="Proteomes" id="UP001164705"/>
    </source>
</evidence>
<dbReference type="Proteomes" id="UP001164705">
    <property type="component" value="Chromosome"/>
</dbReference>
<dbReference type="AlphaFoldDB" id="A0A9E8SFH9"/>
<name>A0A9E8SFH9_9FLAO</name>
<dbReference type="EMBL" id="CP113088">
    <property type="protein sequence ID" value="WAC03812.1"/>
    <property type="molecule type" value="Genomic_DNA"/>
</dbReference>
<reference evidence="1" key="1">
    <citation type="submission" date="2022-11" db="EMBL/GenBank/DDBJ databases">
        <title>Lacinutrix neustonica HL-RS19T sp. nov., isolated from the surface microlayer sample of brackish Lake Shihwa.</title>
        <authorList>
            <person name="Choi J.Y."/>
            <person name="Hwang C.Y."/>
        </authorList>
    </citation>
    <scope>NUCLEOTIDE SEQUENCE</scope>
    <source>
        <strain evidence="1">HL-RS19</strain>
    </source>
</reference>
<accession>A0A9E8SFH9</accession>
<keyword evidence="2" id="KW-1185">Reference proteome</keyword>
<organism evidence="1 2">
    <name type="scientific">Lacinutrix neustonica</name>
    <dbReference type="NCBI Taxonomy" id="2980107"/>
    <lineage>
        <taxon>Bacteria</taxon>
        <taxon>Pseudomonadati</taxon>
        <taxon>Bacteroidota</taxon>
        <taxon>Flavobacteriia</taxon>
        <taxon>Flavobacteriales</taxon>
        <taxon>Flavobacteriaceae</taxon>
        <taxon>Lacinutrix</taxon>
    </lineage>
</organism>